<accession>A0ABM9KB27</accession>
<proteinExistence type="predicted"/>
<reference evidence="1 2" key="1">
    <citation type="submission" date="2023-07" db="EMBL/GenBank/DDBJ databases">
        <authorList>
            <person name="Peeters C."/>
        </authorList>
    </citation>
    <scope>NUCLEOTIDE SEQUENCE [LARGE SCALE GENOMIC DNA]</scope>
    <source>
        <strain evidence="1 2">LMG 18101</strain>
    </source>
</reference>
<dbReference type="RefSeq" id="WP_316682284.1">
    <property type="nucleotide sequence ID" value="NZ_CATZLL010000015.1"/>
</dbReference>
<evidence type="ECO:0000313" key="1">
    <source>
        <dbReference type="EMBL" id="CAJ0820307.1"/>
    </source>
</evidence>
<name>A0ABM9KB27_9RALS</name>
<sequence length="385" mass="43709">MNSNPNSDLHHSKATATFWAFDAFDCFSGKIYSQMTAEAISRVNIFLEAYALYDKVVVSEGYFSQNKKLFDLIDPDGSIVEVVRSKDLIHAETLSPAGITYECSLFDRAAEDLKKDSREWFLEHQPLFGKLDLDDDPDGHMANTADSFYLLRLWQWGACKEMAERSGATVLLPNSLRDIEVLDKYRHTNDFIVRTLAQLKGQFGKDLSEVAFFTNEPFQDQIEATPPVFAFFVDLHAVGSSPYESLAKLRREMEEIRSMRRKFEADLRGCASYAERKDLVHGFNSDWRRVCESNFKKPNLLTSEVSGGEVAKAAIDAFDVKASAGVSLISKAIEYGQARKAYKRFKSYTHLFDRAGEAVMADDFRKKLAEKFGVHDFIPREKNKA</sequence>
<comment type="caution">
    <text evidence="1">The sequence shown here is derived from an EMBL/GenBank/DDBJ whole genome shotgun (WGS) entry which is preliminary data.</text>
</comment>
<gene>
    <name evidence="1" type="ORF">LMG18101_04239</name>
</gene>
<keyword evidence="2" id="KW-1185">Reference proteome</keyword>
<organism evidence="1 2">
    <name type="scientific">Ralstonia flaminis</name>
    <dbReference type="NCBI Taxonomy" id="3058597"/>
    <lineage>
        <taxon>Bacteria</taxon>
        <taxon>Pseudomonadati</taxon>
        <taxon>Pseudomonadota</taxon>
        <taxon>Betaproteobacteria</taxon>
        <taxon>Burkholderiales</taxon>
        <taxon>Burkholderiaceae</taxon>
        <taxon>Ralstonia</taxon>
    </lineage>
</organism>
<protein>
    <submittedName>
        <fullName evidence="1">Uncharacterized protein</fullName>
    </submittedName>
</protein>
<dbReference type="Proteomes" id="UP001189757">
    <property type="component" value="Unassembled WGS sequence"/>
</dbReference>
<dbReference type="EMBL" id="CATZLL010000015">
    <property type="protein sequence ID" value="CAJ0820307.1"/>
    <property type="molecule type" value="Genomic_DNA"/>
</dbReference>
<evidence type="ECO:0000313" key="2">
    <source>
        <dbReference type="Proteomes" id="UP001189757"/>
    </source>
</evidence>